<dbReference type="PANTHER" id="PTHR30600">
    <property type="entry name" value="CYTOCHROME C PEROXIDASE-RELATED"/>
    <property type="match status" value="1"/>
</dbReference>
<dbReference type="PANTHER" id="PTHR30600:SF4">
    <property type="entry name" value="CYTOCHROME C DOMAIN-CONTAINING PROTEIN"/>
    <property type="match status" value="1"/>
</dbReference>
<reference evidence="7" key="2">
    <citation type="submission" date="2023-07" db="EMBL/GenBank/DDBJ databases">
        <authorList>
            <person name="Shen H."/>
        </authorList>
    </citation>
    <scope>NUCLEOTIDE SEQUENCE</scope>
    <source>
        <strain evidence="7">TNR-22</strain>
    </source>
</reference>
<keyword evidence="8" id="KW-1185">Reference proteome</keyword>
<dbReference type="Proteomes" id="UP001174932">
    <property type="component" value="Unassembled WGS sequence"/>
</dbReference>
<evidence type="ECO:0000256" key="1">
    <source>
        <dbReference type="ARBA" id="ARBA00022617"/>
    </source>
</evidence>
<evidence type="ECO:0000256" key="3">
    <source>
        <dbReference type="ARBA" id="ARBA00023004"/>
    </source>
</evidence>
<organism evidence="7 8">
    <name type="scientific">Rhizobium alvei</name>
    <dbReference type="NCBI Taxonomy" id="1132659"/>
    <lineage>
        <taxon>Bacteria</taxon>
        <taxon>Pseudomonadati</taxon>
        <taxon>Pseudomonadota</taxon>
        <taxon>Alphaproteobacteria</taxon>
        <taxon>Hyphomicrobiales</taxon>
        <taxon>Rhizobiaceae</taxon>
        <taxon>Rhizobium/Agrobacterium group</taxon>
        <taxon>Rhizobium</taxon>
    </lineage>
</organism>
<comment type="caution">
    <text evidence="7">The sequence shown here is derived from an EMBL/GenBank/DDBJ whole genome shotgun (WGS) entry which is preliminary data.</text>
</comment>
<gene>
    <name evidence="7" type="ORF">Q4481_16625</name>
</gene>
<dbReference type="PIRSF" id="PIRSF028099">
    <property type="entry name" value="DUF1111"/>
    <property type="match status" value="1"/>
</dbReference>
<dbReference type="Pfam" id="PF06537">
    <property type="entry name" value="DHOR"/>
    <property type="match status" value="1"/>
</dbReference>
<protein>
    <submittedName>
        <fullName evidence="7">Di-heme oxidoredictase family protein</fullName>
    </submittedName>
</protein>
<dbReference type="InterPro" id="IPR010538">
    <property type="entry name" value="DHOR"/>
</dbReference>
<reference evidence="7" key="1">
    <citation type="journal article" date="2015" name="Int. J. Syst. Evol. Microbiol.">
        <title>Rhizobium alvei sp. nov., isolated from a freshwater river.</title>
        <authorList>
            <person name="Sheu S.Y."/>
            <person name="Huang H.W."/>
            <person name="Young C.C."/>
            <person name="Chen W.M."/>
        </authorList>
    </citation>
    <scope>NUCLEOTIDE SEQUENCE</scope>
    <source>
        <strain evidence="7">TNR-22</strain>
    </source>
</reference>
<dbReference type="InterPro" id="IPR036909">
    <property type="entry name" value="Cyt_c-like_dom_sf"/>
</dbReference>
<keyword evidence="3 4" id="KW-0408">Iron</keyword>
<sequence length="508" mass="54793">MKKKIVPGLAIGLAGLLSGLLAGPALADGLGERDDLTPEERQKVERVIAPAVDFSKAEPFEAMQAGAATSIETPDRQAFSYFSANLPEAAVFDFRLGNALFRKIWVPAPSSTQASDGLGPFYNARSCEACHRNDGRGHPPEGAEDATSMFLRLARAPRDAEERQAIKDAKVLNFPDRIYGGQLQDKAIAGFAPEGRMQIRYEDEPFRYPDGTTVTLRKPHYQAIDLRYGPLEADATVSPRMAPAMIGLGLIEAIADEDLQALADTEDKNGDGISGKLQRTRDLSGQPAIGRFGWKAEQATIEAQSAHAFLGDIGISTPILPANSGDCTALQPDCMAAPSGEQARLGPSEAPDPVLSLVTFYSRHLAVPARRKSGSPDVLAGKQAFYQSGCVACHQPKFVTSKSVTDKALRYQLIWPYSDFLLHDMGEGLADGQVVGLATGNEWRTPPLWGIGLTKVVSGAEFYLHDGRARSLEEAILWHGGEAAAARHAFANLQAEERANLIRFLESL</sequence>
<feature type="domain" description="Cytochrome c" evidence="6">
    <location>
        <begin position="376"/>
        <end position="508"/>
    </location>
</feature>
<dbReference type="EMBL" id="JAUOZU010000012">
    <property type="protein sequence ID" value="MDO6965591.1"/>
    <property type="molecule type" value="Genomic_DNA"/>
</dbReference>
<dbReference type="PROSITE" id="PS51007">
    <property type="entry name" value="CYTC"/>
    <property type="match status" value="1"/>
</dbReference>
<dbReference type="InterPro" id="IPR009056">
    <property type="entry name" value="Cyt_c-like_dom"/>
</dbReference>
<feature type="signal peptide" evidence="5">
    <location>
        <begin position="1"/>
        <end position="27"/>
    </location>
</feature>
<evidence type="ECO:0000256" key="2">
    <source>
        <dbReference type="ARBA" id="ARBA00022723"/>
    </source>
</evidence>
<dbReference type="SUPFAM" id="SSF46626">
    <property type="entry name" value="Cytochrome c"/>
    <property type="match status" value="1"/>
</dbReference>
<dbReference type="RefSeq" id="WP_304377524.1">
    <property type="nucleotide sequence ID" value="NZ_JAUOZU010000012.1"/>
</dbReference>
<keyword evidence="1 4" id="KW-0349">Heme</keyword>
<accession>A0ABT8YPN8</accession>
<name>A0ABT8YPN8_9HYPH</name>
<evidence type="ECO:0000256" key="5">
    <source>
        <dbReference type="SAM" id="SignalP"/>
    </source>
</evidence>
<keyword evidence="2 4" id="KW-0479">Metal-binding</keyword>
<dbReference type="Gene3D" id="1.10.760.10">
    <property type="entry name" value="Cytochrome c-like domain"/>
    <property type="match status" value="1"/>
</dbReference>
<evidence type="ECO:0000259" key="6">
    <source>
        <dbReference type="PROSITE" id="PS51007"/>
    </source>
</evidence>
<evidence type="ECO:0000313" key="8">
    <source>
        <dbReference type="Proteomes" id="UP001174932"/>
    </source>
</evidence>
<evidence type="ECO:0000313" key="7">
    <source>
        <dbReference type="EMBL" id="MDO6965591.1"/>
    </source>
</evidence>
<feature type="chain" id="PRO_5045528575" evidence="5">
    <location>
        <begin position="28"/>
        <end position="508"/>
    </location>
</feature>
<keyword evidence="5" id="KW-0732">Signal</keyword>
<evidence type="ECO:0000256" key="4">
    <source>
        <dbReference type="PROSITE-ProRule" id="PRU00433"/>
    </source>
</evidence>
<proteinExistence type="predicted"/>
<dbReference type="InterPro" id="IPR051395">
    <property type="entry name" value="Cytochrome_c_Peroxidase/MauG"/>
</dbReference>